<accession>A0A645DSQ7</accession>
<proteinExistence type="predicted"/>
<dbReference type="EMBL" id="VSSQ01039326">
    <property type="protein sequence ID" value="MPM92377.1"/>
    <property type="molecule type" value="Genomic_DNA"/>
</dbReference>
<dbReference type="AlphaFoldDB" id="A0A645DSQ7"/>
<evidence type="ECO:0000313" key="1">
    <source>
        <dbReference type="EMBL" id="MPM92377.1"/>
    </source>
</evidence>
<name>A0A645DSQ7_9ZZZZ</name>
<protein>
    <submittedName>
        <fullName evidence="1">Uncharacterized protein</fullName>
    </submittedName>
</protein>
<organism evidence="1">
    <name type="scientific">bioreactor metagenome</name>
    <dbReference type="NCBI Taxonomy" id="1076179"/>
    <lineage>
        <taxon>unclassified sequences</taxon>
        <taxon>metagenomes</taxon>
        <taxon>ecological metagenomes</taxon>
    </lineage>
</organism>
<sequence length="157" mass="17322">MLESQVSLFAVLVYQVYVQLDYAPPREARVAALFDERREFAYRSSLAAAGGAGERDVVLLFRGEGDGDAVQRRIIFEYLFDAAAFAVEFPAVFRAERRQFAGPEVHIVSPSSRSDSSVNFSCRAAPSVIQSFAAWRERRSLARFLTGDGGGLSSSEE</sequence>
<comment type="caution">
    <text evidence="1">The sequence shown here is derived from an EMBL/GenBank/DDBJ whole genome shotgun (WGS) entry which is preliminary data.</text>
</comment>
<gene>
    <name evidence="1" type="ORF">SDC9_139512</name>
</gene>
<reference evidence="1" key="1">
    <citation type="submission" date="2019-08" db="EMBL/GenBank/DDBJ databases">
        <authorList>
            <person name="Kucharzyk K."/>
            <person name="Murdoch R.W."/>
            <person name="Higgins S."/>
            <person name="Loffler F."/>
        </authorList>
    </citation>
    <scope>NUCLEOTIDE SEQUENCE</scope>
</reference>